<dbReference type="PANTHER" id="PTHR11835">
    <property type="entry name" value="DECARBOXYLATING DEHYDROGENASES-ISOCITRATE, ISOPROPYLMALATE, TARTRATE"/>
    <property type="match status" value="1"/>
</dbReference>
<sequence>MATYKIGVLNGDGIGPEIVKASVEVIAAVAEYAGTTTIDFVPLPMGWEGIETHGEPIPDLTKETLRGCHGWIMGPHDSSSYPPEHKEKRNPSGELRHHFDLYANIRPSKTISGIKSVVGEADLVIFRENTEGFYPDRNMHAGLGEYMITPDIAVVNGVFTRKASERIAHAAFRMAMQRKRKVTIVHKANVIRLGYGLFLDTCREVAKQYPEVKVEDYHIDAMAAHLVRRAKEFDVIVTTNMFGDILSDLAGELVGSLGLAPSINTNDQQAMAQAAHGSAPDIAGKNIANPVGEMLSTVMLLDWLSARHQDQNLYRVARLAEQAIMETMEAGICTRDLGGTASTTEFTAAIIERIASGGK</sequence>
<keyword evidence="2" id="KW-0560">Oxidoreductase</keyword>
<comment type="caution">
    <text evidence="4">The sequence shown here is derived from an EMBL/GenBank/DDBJ whole genome shotgun (WGS) entry which is preliminary data.</text>
</comment>
<evidence type="ECO:0000313" key="4">
    <source>
        <dbReference type="EMBL" id="KQL49515.1"/>
    </source>
</evidence>
<evidence type="ECO:0000256" key="2">
    <source>
        <dbReference type="ARBA" id="ARBA00023002"/>
    </source>
</evidence>
<keyword evidence="5" id="KW-1185">Reference proteome</keyword>
<dbReference type="InterPro" id="IPR019818">
    <property type="entry name" value="IsoCit/isopropylmalate_DH_CS"/>
</dbReference>
<dbReference type="SMART" id="SM01329">
    <property type="entry name" value="Iso_dh"/>
    <property type="match status" value="1"/>
</dbReference>
<dbReference type="PROSITE" id="PS00470">
    <property type="entry name" value="IDH_IMDH"/>
    <property type="match status" value="1"/>
</dbReference>
<dbReference type="Gene3D" id="3.40.718.10">
    <property type="entry name" value="Isopropylmalate Dehydrogenase"/>
    <property type="match status" value="1"/>
</dbReference>
<dbReference type="EMBL" id="LJJB01000007">
    <property type="protein sequence ID" value="KQL49515.1"/>
    <property type="molecule type" value="Genomic_DNA"/>
</dbReference>
<dbReference type="SUPFAM" id="SSF53659">
    <property type="entry name" value="Isocitrate/Isopropylmalate dehydrogenase-like"/>
    <property type="match status" value="1"/>
</dbReference>
<evidence type="ECO:0000256" key="1">
    <source>
        <dbReference type="ARBA" id="ARBA00007769"/>
    </source>
</evidence>
<organism evidence="4 5">
    <name type="scientific">Brevibacillus choshinensis</name>
    <dbReference type="NCBI Taxonomy" id="54911"/>
    <lineage>
        <taxon>Bacteria</taxon>
        <taxon>Bacillati</taxon>
        <taxon>Bacillota</taxon>
        <taxon>Bacilli</taxon>
        <taxon>Bacillales</taxon>
        <taxon>Paenibacillaceae</taxon>
        <taxon>Brevibacillus</taxon>
    </lineage>
</organism>
<evidence type="ECO:0000313" key="5">
    <source>
        <dbReference type="Proteomes" id="UP000051063"/>
    </source>
</evidence>
<dbReference type="RefSeq" id="WP_055743817.1">
    <property type="nucleotide sequence ID" value="NZ_LJJB01000007.1"/>
</dbReference>
<protein>
    <submittedName>
        <fullName evidence="4">3-isopropylmalate dehydrogenase</fullName>
    </submittedName>
</protein>
<gene>
    <name evidence="4" type="ORF">AN963_07170</name>
</gene>
<dbReference type="Proteomes" id="UP000051063">
    <property type="component" value="Unassembled WGS sequence"/>
</dbReference>
<accession>A0ABR5ND80</accession>
<dbReference type="PANTHER" id="PTHR11835:SF34">
    <property type="entry name" value="ISOCITRATE DEHYDROGENASE [NAD] SUBUNIT ALPHA, MITOCHONDRIAL"/>
    <property type="match status" value="1"/>
</dbReference>
<reference evidence="4 5" key="1">
    <citation type="submission" date="2015-09" db="EMBL/GenBank/DDBJ databases">
        <title>Genome sequencing project for genomic taxonomy and phylogenomics of Bacillus-like bacteria.</title>
        <authorList>
            <person name="Liu B."/>
            <person name="Wang J."/>
            <person name="Zhu Y."/>
            <person name="Liu G."/>
            <person name="Chen Q."/>
            <person name="Chen Z."/>
            <person name="Lan J."/>
            <person name="Che J."/>
            <person name="Ge C."/>
            <person name="Shi H."/>
            <person name="Pan Z."/>
            <person name="Liu X."/>
        </authorList>
    </citation>
    <scope>NUCLEOTIDE SEQUENCE [LARGE SCALE GENOMIC DNA]</scope>
    <source>
        <strain evidence="4 5">DSM 8552</strain>
    </source>
</reference>
<feature type="domain" description="Isopropylmalate dehydrogenase-like" evidence="3">
    <location>
        <begin position="5"/>
        <end position="350"/>
    </location>
</feature>
<dbReference type="InterPro" id="IPR024084">
    <property type="entry name" value="IsoPropMal-DH-like_dom"/>
</dbReference>
<comment type="similarity">
    <text evidence="1">Belongs to the isocitrate and isopropylmalate dehydrogenases family.</text>
</comment>
<name>A0ABR5ND80_BRECH</name>
<evidence type="ECO:0000259" key="3">
    <source>
        <dbReference type="SMART" id="SM01329"/>
    </source>
</evidence>
<dbReference type="Pfam" id="PF00180">
    <property type="entry name" value="Iso_dh"/>
    <property type="match status" value="1"/>
</dbReference>
<proteinExistence type="inferred from homology"/>